<evidence type="ECO:0000313" key="4">
    <source>
        <dbReference type="Proteomes" id="UP000539372"/>
    </source>
</evidence>
<dbReference type="UniPathway" id="UPA00544"/>
<comment type="caution">
    <text evidence="3">The sequence shown here is derived from an EMBL/GenBank/DDBJ whole genome shotgun (WGS) entry which is preliminary data.</text>
</comment>
<dbReference type="NCBIfam" id="NF007141">
    <property type="entry name" value="PRK09585.1-5"/>
    <property type="match status" value="1"/>
</dbReference>
<dbReference type="PANTHER" id="PTHR30605">
    <property type="entry name" value="ANHYDRO-N-ACETYLMURAMIC ACID KINASE"/>
    <property type="match status" value="1"/>
</dbReference>
<organism evidence="3 4">
    <name type="scientific">Pacificispira spongiicola</name>
    <dbReference type="NCBI Taxonomy" id="2729598"/>
    <lineage>
        <taxon>Bacteria</taxon>
        <taxon>Pseudomonadati</taxon>
        <taxon>Pseudomonadota</taxon>
        <taxon>Alphaproteobacteria</taxon>
        <taxon>Rhodospirillales</taxon>
        <taxon>Rhodospirillaceae</taxon>
        <taxon>Pacificispira</taxon>
    </lineage>
</organism>
<dbReference type="Gene3D" id="3.30.420.40">
    <property type="match status" value="2"/>
</dbReference>
<dbReference type="GO" id="GO:0016301">
    <property type="term" value="F:kinase activity"/>
    <property type="evidence" value="ECO:0007669"/>
    <property type="project" value="UniProtKB-KW"/>
</dbReference>
<comment type="pathway">
    <text evidence="2">Amino-sugar metabolism; 1,6-anhydro-N-acetylmuramate degradation.</text>
</comment>
<keyword evidence="2" id="KW-0067">ATP-binding</keyword>
<dbReference type="PANTHER" id="PTHR30605:SF0">
    <property type="entry name" value="ANHYDRO-N-ACETYLMURAMIC ACID KINASE"/>
    <property type="match status" value="1"/>
</dbReference>
<dbReference type="GO" id="GO:0005524">
    <property type="term" value="F:ATP binding"/>
    <property type="evidence" value="ECO:0007669"/>
    <property type="project" value="UniProtKB-UniRule"/>
</dbReference>
<evidence type="ECO:0000256" key="2">
    <source>
        <dbReference type="HAMAP-Rule" id="MF_01270"/>
    </source>
</evidence>
<proteinExistence type="inferred from homology"/>
<dbReference type="GO" id="GO:0006040">
    <property type="term" value="P:amino sugar metabolic process"/>
    <property type="evidence" value="ECO:0007669"/>
    <property type="project" value="InterPro"/>
</dbReference>
<dbReference type="EMBL" id="JABBNT010000002">
    <property type="protein sequence ID" value="NMM44572.1"/>
    <property type="molecule type" value="Genomic_DNA"/>
</dbReference>
<keyword evidence="4" id="KW-1185">Reference proteome</keyword>
<gene>
    <name evidence="2" type="primary">anmK</name>
    <name evidence="3" type="ORF">HH303_08775</name>
</gene>
<dbReference type="HAMAP" id="MF_01270">
    <property type="entry name" value="AnhMurNAc_kinase"/>
    <property type="match status" value="1"/>
</dbReference>
<name>A0A7Y0HG57_9PROT</name>
<dbReference type="EC" id="2.7.1.170" evidence="2"/>
<evidence type="ECO:0000313" key="3">
    <source>
        <dbReference type="EMBL" id="NMM44572.1"/>
    </source>
</evidence>
<keyword evidence="2" id="KW-0547">Nucleotide-binding</keyword>
<protein>
    <recommendedName>
        <fullName evidence="2">Anhydro-N-acetylmuramic acid kinase</fullName>
        <ecNumber evidence="2">2.7.1.170</ecNumber>
    </recommendedName>
    <alternativeName>
        <fullName evidence="2">AnhMurNAc kinase</fullName>
    </alternativeName>
</protein>
<comment type="pathway">
    <text evidence="2">Cell wall biogenesis; peptidoglycan recycling.</text>
</comment>
<dbReference type="GO" id="GO:0016773">
    <property type="term" value="F:phosphotransferase activity, alcohol group as acceptor"/>
    <property type="evidence" value="ECO:0007669"/>
    <property type="project" value="UniProtKB-UniRule"/>
</dbReference>
<keyword evidence="2 3" id="KW-0418">Kinase</keyword>
<dbReference type="UniPathway" id="UPA00343"/>
<dbReference type="InterPro" id="IPR005338">
    <property type="entry name" value="Anhydro_N_Ac-Mur_kinase"/>
</dbReference>
<dbReference type="Pfam" id="PF03702">
    <property type="entry name" value="AnmK"/>
    <property type="match status" value="1"/>
</dbReference>
<comment type="function">
    <text evidence="2">Catalyzes the specific phosphorylation of 1,6-anhydro-N-acetylmuramic acid (anhMurNAc) with the simultaneous cleavage of the 1,6-anhydro ring, generating MurNAc-6-P. Is required for the utilization of anhMurNAc either imported from the medium or derived from its own cell wall murein, and thus plays a role in cell wall recycling.</text>
</comment>
<comment type="similarity">
    <text evidence="2">Belongs to the anhydro-N-acetylmuramic acid kinase family.</text>
</comment>
<accession>A0A7Y0HG57</accession>
<dbReference type="GO" id="GO:0009254">
    <property type="term" value="P:peptidoglycan turnover"/>
    <property type="evidence" value="ECO:0007669"/>
    <property type="project" value="UniProtKB-UniRule"/>
</dbReference>
<feature type="binding site" evidence="2">
    <location>
        <begin position="13"/>
        <end position="20"/>
    </location>
    <ligand>
        <name>ATP</name>
        <dbReference type="ChEBI" id="CHEBI:30616"/>
    </ligand>
</feature>
<dbReference type="InterPro" id="IPR043129">
    <property type="entry name" value="ATPase_NBD"/>
</dbReference>
<evidence type="ECO:0000256" key="1">
    <source>
        <dbReference type="ARBA" id="ARBA00023277"/>
    </source>
</evidence>
<dbReference type="AlphaFoldDB" id="A0A7Y0HG57"/>
<sequence>MTRQYRAIGLMSGTSLDGIDAAVIETDGEAILSKGARLCRSYDPEFRARLRSSLGAMEPTAEISALEADLTDRHAAAVQDLLAQAGLTASDIDVVGFHGQTINHMPARQWTWQIGLGDRLARAVGIDTVYDLRGADVQAGGEGAPLAPVYHRALARDLDFPLAVLNLGGVGNLTYLEGPDSEPVAFDTGPANALLDDWIGRNGTEAMDRDGTVSAAGTVDAGVLAALMDNAYFSAPYPKSLDRNAFDPTPVEALELEDGAATLAAFTVESVGRGADLLPTRPCRVLVTGGGRRNPTIMRGLAERIGVPVDPVESVGWDGDALEAQAFAFMAVRSLLGLPISFPQTTRAPRPMTGGRLVRVSG</sequence>
<keyword evidence="1 2" id="KW-0119">Carbohydrate metabolism</keyword>
<dbReference type="SUPFAM" id="SSF53067">
    <property type="entry name" value="Actin-like ATPase domain"/>
    <property type="match status" value="1"/>
</dbReference>
<dbReference type="GO" id="GO:0097175">
    <property type="term" value="P:1,6-anhydro-N-acetyl-beta-muramic acid catabolic process"/>
    <property type="evidence" value="ECO:0007669"/>
    <property type="project" value="UniProtKB-UniRule"/>
</dbReference>
<comment type="catalytic activity">
    <reaction evidence="2">
        <text>1,6-anhydro-N-acetyl-beta-muramate + ATP + H2O = N-acetyl-D-muramate 6-phosphate + ADP + H(+)</text>
        <dbReference type="Rhea" id="RHEA:24952"/>
        <dbReference type="ChEBI" id="CHEBI:15377"/>
        <dbReference type="ChEBI" id="CHEBI:15378"/>
        <dbReference type="ChEBI" id="CHEBI:30616"/>
        <dbReference type="ChEBI" id="CHEBI:58690"/>
        <dbReference type="ChEBI" id="CHEBI:58722"/>
        <dbReference type="ChEBI" id="CHEBI:456216"/>
        <dbReference type="EC" id="2.7.1.170"/>
    </reaction>
</comment>
<dbReference type="Proteomes" id="UP000539372">
    <property type="component" value="Unassembled WGS sequence"/>
</dbReference>
<reference evidence="3 4" key="1">
    <citation type="submission" date="2020-04" db="EMBL/GenBank/DDBJ databases">
        <title>Rhodospirillaceae bacterium KN72 isolated from deep sea.</title>
        <authorList>
            <person name="Zhang D.-C."/>
        </authorList>
    </citation>
    <scope>NUCLEOTIDE SEQUENCE [LARGE SCALE GENOMIC DNA]</scope>
    <source>
        <strain evidence="3 4">KN72</strain>
    </source>
</reference>
<keyword evidence="2 3" id="KW-0808">Transferase</keyword>